<dbReference type="VEuPathDB" id="CryptoDB:Vbra_10666"/>
<sequence length="88" mass="9198">MTSFVAPLIVVAFVSAALAVAGRGEYCEGTGCATDGASFLAGTEEIQTNKKTMAANKHVGALSMLQEKIRTTKAFIESANTLARSSRQ</sequence>
<organism evidence="2 3">
    <name type="scientific">Vitrella brassicaformis (strain CCMP3155)</name>
    <dbReference type="NCBI Taxonomy" id="1169540"/>
    <lineage>
        <taxon>Eukaryota</taxon>
        <taxon>Sar</taxon>
        <taxon>Alveolata</taxon>
        <taxon>Colpodellida</taxon>
        <taxon>Vitrellaceae</taxon>
        <taxon>Vitrella</taxon>
    </lineage>
</organism>
<name>A0A0G4H621_VITBC</name>
<feature type="chain" id="PRO_5005191463" evidence="1">
    <location>
        <begin position="20"/>
        <end position="88"/>
    </location>
</feature>
<accession>A0A0G4H621</accession>
<keyword evidence="1" id="KW-0732">Signal</keyword>
<dbReference type="InParanoid" id="A0A0G4H621"/>
<proteinExistence type="predicted"/>
<keyword evidence="3" id="KW-1185">Reference proteome</keyword>
<gene>
    <name evidence="2" type="ORF">Vbra_10666</name>
</gene>
<dbReference type="AlphaFoldDB" id="A0A0G4H621"/>
<reference evidence="2 3" key="1">
    <citation type="submission" date="2014-11" db="EMBL/GenBank/DDBJ databases">
        <authorList>
            <person name="Zhu J."/>
            <person name="Qi W."/>
            <person name="Song R."/>
        </authorList>
    </citation>
    <scope>NUCLEOTIDE SEQUENCE [LARGE SCALE GENOMIC DNA]</scope>
</reference>
<evidence type="ECO:0000313" key="2">
    <source>
        <dbReference type="EMBL" id="CEM39037.1"/>
    </source>
</evidence>
<dbReference type="Proteomes" id="UP000041254">
    <property type="component" value="Unassembled WGS sequence"/>
</dbReference>
<evidence type="ECO:0000313" key="3">
    <source>
        <dbReference type="Proteomes" id="UP000041254"/>
    </source>
</evidence>
<dbReference type="EMBL" id="CDMY01001019">
    <property type="protein sequence ID" value="CEM39037.1"/>
    <property type="molecule type" value="Genomic_DNA"/>
</dbReference>
<evidence type="ECO:0000256" key="1">
    <source>
        <dbReference type="SAM" id="SignalP"/>
    </source>
</evidence>
<protein>
    <submittedName>
        <fullName evidence="2">Uncharacterized protein</fullName>
    </submittedName>
</protein>
<feature type="signal peptide" evidence="1">
    <location>
        <begin position="1"/>
        <end position="19"/>
    </location>
</feature>